<organism evidence="1 2">
    <name type="scientific">Penicillium chermesinum</name>
    <dbReference type="NCBI Taxonomy" id="63820"/>
    <lineage>
        <taxon>Eukaryota</taxon>
        <taxon>Fungi</taxon>
        <taxon>Dikarya</taxon>
        <taxon>Ascomycota</taxon>
        <taxon>Pezizomycotina</taxon>
        <taxon>Eurotiomycetes</taxon>
        <taxon>Eurotiomycetidae</taxon>
        <taxon>Eurotiales</taxon>
        <taxon>Aspergillaceae</taxon>
        <taxon>Penicillium</taxon>
    </lineage>
</organism>
<dbReference type="AlphaFoldDB" id="A0A9W9PMC6"/>
<evidence type="ECO:0000313" key="1">
    <source>
        <dbReference type="EMBL" id="KAJ5247812.1"/>
    </source>
</evidence>
<dbReference type="GeneID" id="83199395"/>
<reference evidence="1" key="1">
    <citation type="submission" date="2022-11" db="EMBL/GenBank/DDBJ databases">
        <authorList>
            <person name="Petersen C."/>
        </authorList>
    </citation>
    <scope>NUCLEOTIDE SEQUENCE</scope>
    <source>
        <strain evidence="1">IBT 19713</strain>
    </source>
</reference>
<comment type="caution">
    <text evidence="1">The sequence shown here is derived from an EMBL/GenBank/DDBJ whole genome shotgun (WGS) entry which is preliminary data.</text>
</comment>
<evidence type="ECO:0000313" key="2">
    <source>
        <dbReference type="Proteomes" id="UP001150941"/>
    </source>
</evidence>
<dbReference type="Proteomes" id="UP001150941">
    <property type="component" value="Unassembled WGS sequence"/>
</dbReference>
<reference evidence="1" key="2">
    <citation type="journal article" date="2023" name="IMA Fungus">
        <title>Comparative genomic study of the Penicillium genus elucidates a diverse pangenome and 15 lateral gene transfer events.</title>
        <authorList>
            <person name="Petersen C."/>
            <person name="Sorensen T."/>
            <person name="Nielsen M.R."/>
            <person name="Sondergaard T.E."/>
            <person name="Sorensen J.L."/>
            <person name="Fitzpatrick D.A."/>
            <person name="Frisvad J.C."/>
            <person name="Nielsen K.L."/>
        </authorList>
    </citation>
    <scope>NUCLEOTIDE SEQUENCE</scope>
    <source>
        <strain evidence="1">IBT 19713</strain>
    </source>
</reference>
<accession>A0A9W9PMC6</accession>
<proteinExistence type="predicted"/>
<dbReference type="RefSeq" id="XP_058335233.1">
    <property type="nucleotide sequence ID" value="XM_058472092.1"/>
</dbReference>
<dbReference type="OrthoDB" id="338816at2759"/>
<sequence>MADLKTWGLPRLGQLLPLDEESLSQIIDYSASLPVDACADHLKNLLGDSPAALEFIASFNNRRSPPITRPCCKKRCLLFIP</sequence>
<dbReference type="EMBL" id="JAPQKS010000002">
    <property type="protein sequence ID" value="KAJ5247812.1"/>
    <property type="molecule type" value="Genomic_DNA"/>
</dbReference>
<protein>
    <submittedName>
        <fullName evidence="1">Uncharacterized protein</fullName>
    </submittedName>
</protein>
<keyword evidence="2" id="KW-1185">Reference proteome</keyword>
<name>A0A9W9PMC6_9EURO</name>
<gene>
    <name evidence="1" type="ORF">N7468_002795</name>
</gene>